<evidence type="ECO:0000256" key="9">
    <source>
        <dbReference type="ARBA" id="ARBA00022833"/>
    </source>
</evidence>
<dbReference type="GO" id="GO:0008270">
    <property type="term" value="F:zinc ion binding"/>
    <property type="evidence" value="ECO:0007669"/>
    <property type="project" value="UniProtKB-KW"/>
</dbReference>
<evidence type="ECO:0000256" key="10">
    <source>
        <dbReference type="ARBA" id="ARBA00023242"/>
    </source>
</evidence>
<feature type="region of interest" description="Disordered" evidence="11">
    <location>
        <begin position="1"/>
        <end position="102"/>
    </location>
</feature>
<dbReference type="RefSeq" id="XP_020112191.1">
    <property type="nucleotide sequence ID" value="XM_020256602.1"/>
</dbReference>
<feature type="compositionally biased region" description="Basic and acidic residues" evidence="11">
    <location>
        <begin position="687"/>
        <end position="696"/>
    </location>
</feature>
<dbReference type="InterPro" id="IPR050777">
    <property type="entry name" value="SET2_Histone-Lys_MeTrsfase"/>
</dbReference>
<dbReference type="PANTHER" id="PTHR22884">
    <property type="entry name" value="SET DOMAIN PROTEINS"/>
    <property type="match status" value="1"/>
</dbReference>
<keyword evidence="16" id="KW-1185">Reference proteome</keyword>
<dbReference type="GO" id="GO:0046975">
    <property type="term" value="F:histone H3K36 methyltransferase activity"/>
    <property type="evidence" value="ECO:0007669"/>
    <property type="project" value="InterPro"/>
</dbReference>
<keyword evidence="9" id="KW-0862">Zinc</keyword>
<feature type="region of interest" description="Disordered" evidence="11">
    <location>
        <begin position="1682"/>
        <end position="1707"/>
    </location>
</feature>
<evidence type="ECO:0000259" key="14">
    <source>
        <dbReference type="PROSITE" id="PS51050"/>
    </source>
</evidence>
<organism evidence="16 17">
    <name type="scientific">Ananas comosus</name>
    <name type="common">Pineapple</name>
    <name type="synonym">Ananas ananas</name>
    <dbReference type="NCBI Taxonomy" id="4615"/>
    <lineage>
        <taxon>Eukaryota</taxon>
        <taxon>Viridiplantae</taxon>
        <taxon>Streptophyta</taxon>
        <taxon>Embryophyta</taxon>
        <taxon>Tracheophyta</taxon>
        <taxon>Spermatophyta</taxon>
        <taxon>Magnoliopsida</taxon>
        <taxon>Liliopsida</taxon>
        <taxon>Poales</taxon>
        <taxon>Bromeliaceae</taxon>
        <taxon>Bromelioideae</taxon>
        <taxon>Ananas</taxon>
    </lineage>
</organism>
<dbReference type="SUPFAM" id="SSF82199">
    <property type="entry name" value="SET domain"/>
    <property type="match status" value="1"/>
</dbReference>
<feature type="compositionally biased region" description="Low complexity" evidence="11">
    <location>
        <begin position="1339"/>
        <end position="1349"/>
    </location>
</feature>
<name>A0A6P5GU37_ANACO</name>
<evidence type="ECO:0000256" key="8">
    <source>
        <dbReference type="ARBA" id="ARBA00022771"/>
    </source>
</evidence>
<dbReference type="SMART" id="SM00570">
    <property type="entry name" value="AWS"/>
    <property type="match status" value="1"/>
</dbReference>
<evidence type="ECO:0000259" key="12">
    <source>
        <dbReference type="PROSITE" id="PS50280"/>
    </source>
</evidence>
<dbReference type="PROSITE" id="PS50280">
    <property type="entry name" value="SET"/>
    <property type="match status" value="1"/>
</dbReference>
<feature type="compositionally biased region" description="Basic and acidic residues" evidence="11">
    <location>
        <begin position="1327"/>
        <end position="1338"/>
    </location>
</feature>
<dbReference type="InterPro" id="IPR011124">
    <property type="entry name" value="Znf_CW"/>
</dbReference>
<dbReference type="Pfam" id="PF07496">
    <property type="entry name" value="zf-CW"/>
    <property type="match status" value="1"/>
</dbReference>
<dbReference type="PROSITE" id="PS51050">
    <property type="entry name" value="ZF_CW"/>
    <property type="match status" value="1"/>
</dbReference>
<keyword evidence="6" id="KW-0949">S-adenosyl-L-methionine</keyword>
<keyword evidence="7" id="KW-0479">Metal-binding</keyword>
<protein>
    <submittedName>
        <fullName evidence="17">Histone-lysine N-methyltransferase ASHH2</fullName>
    </submittedName>
</protein>
<dbReference type="PROSITE" id="PS51215">
    <property type="entry name" value="AWS"/>
    <property type="match status" value="1"/>
</dbReference>
<reference evidence="17" key="2">
    <citation type="submission" date="2025-08" db="UniProtKB">
        <authorList>
            <consortium name="RefSeq"/>
        </authorList>
    </citation>
    <scope>IDENTIFICATION</scope>
    <source>
        <tissue evidence="17">Leaf</tissue>
    </source>
</reference>
<reference evidence="16" key="1">
    <citation type="journal article" date="2015" name="Nat. Genet.">
        <title>The pineapple genome and the evolution of CAM photosynthesis.</title>
        <authorList>
            <person name="Ming R."/>
            <person name="VanBuren R."/>
            <person name="Wai C.M."/>
            <person name="Tang H."/>
            <person name="Schatz M.C."/>
            <person name="Bowers J.E."/>
            <person name="Lyons E."/>
            <person name="Wang M.L."/>
            <person name="Chen J."/>
            <person name="Biggers E."/>
            <person name="Zhang J."/>
            <person name="Huang L."/>
            <person name="Zhang L."/>
            <person name="Miao W."/>
            <person name="Zhang J."/>
            <person name="Ye Z."/>
            <person name="Miao C."/>
            <person name="Lin Z."/>
            <person name="Wang H."/>
            <person name="Zhou H."/>
            <person name="Yim W.C."/>
            <person name="Priest H.D."/>
            <person name="Zheng C."/>
            <person name="Woodhouse M."/>
            <person name="Edger P.P."/>
            <person name="Guyot R."/>
            <person name="Guo H.B."/>
            <person name="Guo H."/>
            <person name="Zheng G."/>
            <person name="Singh R."/>
            <person name="Sharma A."/>
            <person name="Min X."/>
            <person name="Zheng Y."/>
            <person name="Lee H."/>
            <person name="Gurtowski J."/>
            <person name="Sedlazeck F.J."/>
            <person name="Harkess A."/>
            <person name="McKain M.R."/>
            <person name="Liao Z."/>
            <person name="Fang J."/>
            <person name="Liu J."/>
            <person name="Zhang X."/>
            <person name="Zhang Q."/>
            <person name="Hu W."/>
            <person name="Qin Y."/>
            <person name="Wang K."/>
            <person name="Chen L.Y."/>
            <person name="Shirley N."/>
            <person name="Lin Y.R."/>
            <person name="Liu L.Y."/>
            <person name="Hernandez A.G."/>
            <person name="Wright C.L."/>
            <person name="Bulone V."/>
            <person name="Tuskan G.A."/>
            <person name="Heath K."/>
            <person name="Zee F."/>
            <person name="Moore P.H."/>
            <person name="Sunkar R."/>
            <person name="Leebens-Mack J.H."/>
            <person name="Mockler T."/>
            <person name="Bennetzen J.L."/>
            <person name="Freeling M."/>
            <person name="Sankoff D."/>
            <person name="Paterson A.H."/>
            <person name="Zhu X."/>
            <person name="Yang X."/>
            <person name="Smith J.A."/>
            <person name="Cushman J.C."/>
            <person name="Paull R.E."/>
            <person name="Yu Q."/>
        </authorList>
    </citation>
    <scope>NUCLEOTIDE SEQUENCE [LARGE SCALE GENOMIC DNA]</scope>
    <source>
        <strain evidence="16">cv. F153</strain>
    </source>
</reference>
<dbReference type="PROSITE" id="PS50868">
    <property type="entry name" value="POST_SET"/>
    <property type="match status" value="1"/>
</dbReference>
<dbReference type="CDD" id="cd19172">
    <property type="entry name" value="SET_SETD2"/>
    <property type="match status" value="1"/>
</dbReference>
<proteinExistence type="predicted"/>
<feature type="compositionally biased region" description="Basic residues" evidence="11">
    <location>
        <begin position="806"/>
        <end position="817"/>
    </location>
</feature>
<feature type="region of interest" description="Disordered" evidence="11">
    <location>
        <begin position="1327"/>
        <end position="1358"/>
    </location>
</feature>
<dbReference type="Pfam" id="PF17907">
    <property type="entry name" value="AWS"/>
    <property type="match status" value="1"/>
</dbReference>
<feature type="region of interest" description="Disordered" evidence="11">
    <location>
        <begin position="799"/>
        <end position="833"/>
    </location>
</feature>
<feature type="compositionally biased region" description="Acidic residues" evidence="11">
    <location>
        <begin position="1"/>
        <end position="10"/>
    </location>
</feature>
<feature type="region of interest" description="Disordered" evidence="11">
    <location>
        <begin position="1772"/>
        <end position="1811"/>
    </location>
</feature>
<dbReference type="OrthoDB" id="422362at2759"/>
<feature type="compositionally biased region" description="Polar residues" evidence="11">
    <location>
        <begin position="1600"/>
        <end position="1617"/>
    </location>
</feature>
<feature type="compositionally biased region" description="Low complexity" evidence="11">
    <location>
        <begin position="1697"/>
        <end position="1707"/>
    </location>
</feature>
<feature type="compositionally biased region" description="Acidic residues" evidence="11">
    <location>
        <begin position="154"/>
        <end position="168"/>
    </location>
</feature>
<evidence type="ECO:0000313" key="17">
    <source>
        <dbReference type="RefSeq" id="XP_020112191.1"/>
    </source>
</evidence>
<sequence>MSEEEEEEEEKERGKSLSSPPNPPRRGEAEAEAAIASPFASAAPSSSPGMGEAEASCRGDPSEGEASMRASPDTAAQEFAAAAGDGCGYGGGSARRREEVLDGRDDEGNIACSAFEPVRVSIGSNVGGSEEKRGCPPCCDEIKSFVKIIKGPSEEEEGCKEPVAEEEEKSSLGSELGHADEVLRIDNVGVTDDCSACGFSSLVERNMVGDNTVNGDLKIAKVEESEHFQRAPVDDGQTVVDDKTVNGGLEVAKKEESEHFPHVPLSITLEGDGLAHSSSGAVVGLEGNYIVKSFDENSNGCDMHAGFYSEETNRQANEFVADLPTNISPSVGDDVSLQERGEQLDRVDASAINVKTTCTDNLTEPFGHVNAGESMGPRRLPLIVFRRTNPKRAASLCNTSSNENSNQLSGKRKITRKNRKEVGIAVPLLSNIIKIPNQVTRKRSYSRRQSPQSSAWGKIENLSKIFIQNQELLMHLPDSVQLQGRRSKKSISGHSLKRCQTSWRNKNFRSSKTKSAALTNSIDAKDQMNLESAFPVSVDLHASLQPNTCDNMPNLNQNATLLVSDEIGKATNVEVKLLQRDGLQLERDLESSLTQETCSDYILGESNGVSSHTGSGLTLGSVRGMLDPGSSPDSDLYNPVMDIGSTPAIQDVVTLQGSVVPDLTVEDGFCATNKAVSSPASASSFDLEQKTTDTRGKNSKKSHGFRAPVTEEKLQGSQKLKKAKNPKSLCRHKCKKKDRSKVSNLNSTEFLSGKCSEGKILPAESSVLGLPENECFPEPTKLECCAEGIDEKSSLTDRIEENKSCRSTKSKVGKGKSSKLESSRRRRQNCDGKRKVNVRKEVNGAKSNELNGEPNHRRGPVLKDQLTYSVVNIGDKVPLGETASILEGQSLRPRVAWVLCDDCQKWRCIPAALADIIDATNCGWTCKDNADKAFADCSIPQEKTNAEINAELDLSDASCDEDSSKLQPISKGNKPLKSAASQPASWTHIKSNLFLHRSRKTQTIDETMVCHCKPPEDGRMGCGEECLNRMLNIECVKGTCPCGDLCSNQQFQKRNYTKFKWFRCGKKGFGLQLLEDVSQGQFLIEYVGEVLDIPTYEARQRYYASRGQKHFYFMTLNGGEVIDACAKGNLGRFINHSCEPNCRTEKWMVNGEVCIGLFAIHDIKKGEEVTFDYNYVRVFGAAAKRCVCGSAECRGYLGGDPSNSEVIVQGDSDEEYLEPVMINETGEKELNVLDAAFDAGSDINVVKQEEISIQQECMLNKSGEISDNCQQSREIVCIDNIDTETAIRTPVYNIEAVELSLETSDPLNEAAPATPPYRSGLIIAHSSDDKQIESKSDPVPKSSTPSGPTKKSKSSVKTKISRGAKKLLSSSGGGHFDGVEGKLNELLDTDGGISKRIDSTKGYLKLLFVTAAEGDSDGRASQSTRDLSLILDALLKTKSRSVLVDIINKNGLQMLHNIMKQNRNNFNRIPIIRKLLKVLEFFAQKGILTPEHITRGPPCSGMESFKDSILSLTRHNDTQVHQIARSFRDKWIPRSIRRVEPSDRDHAHLDSPHSYSNWFQSPLYKCRYDQSVRDSDAIICVSGAAYQPTPTCAKEVLGGNPSNPNQLVSNCGPTDSYPTRVRKRKSRWDQDSPNVSSYEDQCSKLRKISSGVEVINDKTQAEREEKSCFEEAASLKGSIPENMEEEVPPGFGSPRKGASSGSASALGEVSMGHPQERYLPQLSISYGIPLTLIQQFGTIDAEAACWKVAPGMPFHPFPPLPSYPRGELTTITSSQTSNSDNVTQSANQNYTGERLDRGERERGRWSSNRPGRTFFRSWRGNNQKFHRCWSTWPREGNDGGFRGRY</sequence>
<evidence type="ECO:0000256" key="7">
    <source>
        <dbReference type="ARBA" id="ARBA00022723"/>
    </source>
</evidence>
<dbReference type="FunFam" id="2.170.270.10:FF:000035">
    <property type="entry name" value="Histone-lysine N-methyltransferase"/>
    <property type="match status" value="1"/>
</dbReference>
<dbReference type="InterPro" id="IPR046341">
    <property type="entry name" value="SET_dom_sf"/>
</dbReference>
<dbReference type="InterPro" id="IPR044437">
    <property type="entry name" value="SETD2/Set2_SET"/>
</dbReference>
<feature type="region of interest" description="Disordered" evidence="11">
    <location>
        <begin position="154"/>
        <end position="175"/>
    </location>
</feature>
<evidence type="ECO:0000256" key="1">
    <source>
        <dbReference type="ARBA" id="ARBA00004123"/>
    </source>
</evidence>
<accession>A0A6P5GU37</accession>
<dbReference type="InterPro" id="IPR003616">
    <property type="entry name" value="Post-SET_dom"/>
</dbReference>
<evidence type="ECO:0000259" key="13">
    <source>
        <dbReference type="PROSITE" id="PS50868"/>
    </source>
</evidence>
<dbReference type="Gene3D" id="2.170.270.10">
    <property type="entry name" value="SET domain"/>
    <property type="match status" value="1"/>
</dbReference>
<feature type="domain" description="CW-type" evidence="14">
    <location>
        <begin position="891"/>
        <end position="945"/>
    </location>
</feature>
<keyword evidence="8" id="KW-0863">Zinc-finger</keyword>
<evidence type="ECO:0000256" key="4">
    <source>
        <dbReference type="ARBA" id="ARBA00022603"/>
    </source>
</evidence>
<feature type="compositionally biased region" description="Polar residues" evidence="11">
    <location>
        <begin position="1772"/>
        <end position="1791"/>
    </location>
</feature>
<feature type="domain" description="Post-SET" evidence="13">
    <location>
        <begin position="1182"/>
        <end position="1198"/>
    </location>
</feature>
<dbReference type="Proteomes" id="UP000515123">
    <property type="component" value="Linkage group 21"/>
</dbReference>
<dbReference type="Pfam" id="PF00856">
    <property type="entry name" value="SET"/>
    <property type="match status" value="1"/>
</dbReference>
<evidence type="ECO:0000313" key="16">
    <source>
        <dbReference type="Proteomes" id="UP000515123"/>
    </source>
</evidence>
<dbReference type="Gene3D" id="3.30.40.100">
    <property type="match status" value="1"/>
</dbReference>
<evidence type="ECO:0000256" key="2">
    <source>
        <dbReference type="ARBA" id="ARBA00004286"/>
    </source>
</evidence>
<dbReference type="SMART" id="SM00317">
    <property type="entry name" value="SET"/>
    <property type="match status" value="1"/>
</dbReference>
<keyword evidence="5" id="KW-0808">Transferase</keyword>
<dbReference type="GO" id="GO:0032259">
    <property type="term" value="P:methylation"/>
    <property type="evidence" value="ECO:0007669"/>
    <property type="project" value="UniProtKB-KW"/>
</dbReference>
<evidence type="ECO:0000256" key="3">
    <source>
        <dbReference type="ARBA" id="ARBA00022454"/>
    </source>
</evidence>
<feature type="compositionally biased region" description="Polar residues" evidence="11">
    <location>
        <begin position="1631"/>
        <end position="1640"/>
    </location>
</feature>
<feature type="region of interest" description="Disordered" evidence="11">
    <location>
        <begin position="681"/>
        <end position="719"/>
    </location>
</feature>
<gene>
    <name evidence="17" type="primary">LOC109726811</name>
</gene>
<keyword evidence="4" id="KW-0489">Methyltransferase</keyword>
<evidence type="ECO:0000256" key="5">
    <source>
        <dbReference type="ARBA" id="ARBA00022679"/>
    </source>
</evidence>
<feature type="compositionally biased region" description="Basic and acidic residues" evidence="11">
    <location>
        <begin position="1793"/>
        <end position="1804"/>
    </location>
</feature>
<dbReference type="InterPro" id="IPR001214">
    <property type="entry name" value="SET_dom"/>
</dbReference>
<evidence type="ECO:0000256" key="11">
    <source>
        <dbReference type="SAM" id="MobiDB-lite"/>
    </source>
</evidence>
<keyword evidence="10" id="KW-0539">Nucleus</keyword>
<dbReference type="FunFam" id="3.30.40.100:FF:000006">
    <property type="entry name" value="Histone-lysine N-methyltransferase"/>
    <property type="match status" value="1"/>
</dbReference>
<feature type="compositionally biased region" description="Low complexity" evidence="11">
    <location>
        <begin position="75"/>
        <end position="84"/>
    </location>
</feature>
<keyword evidence="3" id="KW-0158">Chromosome</keyword>
<dbReference type="InterPro" id="IPR006560">
    <property type="entry name" value="AWS_dom"/>
</dbReference>
<evidence type="ECO:0000259" key="15">
    <source>
        <dbReference type="PROSITE" id="PS51215"/>
    </source>
</evidence>
<feature type="compositionally biased region" description="Low complexity" evidence="11">
    <location>
        <begin position="32"/>
        <end position="53"/>
    </location>
</feature>
<feature type="domain" description="AWS" evidence="15">
    <location>
        <begin position="1005"/>
        <end position="1055"/>
    </location>
</feature>
<dbReference type="GO" id="GO:0005694">
    <property type="term" value="C:chromosome"/>
    <property type="evidence" value="ECO:0007669"/>
    <property type="project" value="UniProtKB-SubCell"/>
</dbReference>
<comment type="subcellular location">
    <subcellularLocation>
        <location evidence="2">Chromosome</location>
    </subcellularLocation>
    <subcellularLocation>
        <location evidence="1">Nucleus</location>
    </subcellularLocation>
</comment>
<dbReference type="GO" id="GO:0005634">
    <property type="term" value="C:nucleus"/>
    <property type="evidence" value="ECO:0007669"/>
    <property type="project" value="UniProtKB-SubCell"/>
</dbReference>
<evidence type="ECO:0000256" key="6">
    <source>
        <dbReference type="ARBA" id="ARBA00022691"/>
    </source>
</evidence>
<dbReference type="GeneID" id="109726811"/>
<feature type="domain" description="SET" evidence="12">
    <location>
        <begin position="1057"/>
        <end position="1174"/>
    </location>
</feature>
<feature type="compositionally biased region" description="Basic and acidic residues" evidence="11">
    <location>
        <begin position="818"/>
        <end position="833"/>
    </location>
</feature>
<feature type="region of interest" description="Disordered" evidence="11">
    <location>
        <begin position="1600"/>
        <end position="1640"/>
    </location>
</feature>